<dbReference type="Proteomes" id="UP001055057">
    <property type="component" value="Unassembled WGS sequence"/>
</dbReference>
<accession>A0ABQ4TWZ1</accession>
<reference evidence="2" key="1">
    <citation type="journal article" date="2021" name="Front. Microbiol.">
        <title>Comprehensive Comparative Genomics and Phenotyping of Methylobacterium Species.</title>
        <authorList>
            <person name="Alessa O."/>
            <person name="Ogura Y."/>
            <person name="Fujitani Y."/>
            <person name="Takami H."/>
            <person name="Hayashi T."/>
            <person name="Sahin N."/>
            <person name="Tani A."/>
        </authorList>
    </citation>
    <scope>NUCLEOTIDE SEQUENCE</scope>
    <source>
        <strain evidence="2">DSM 23632</strain>
    </source>
</reference>
<dbReference type="EMBL" id="BPRB01000035">
    <property type="protein sequence ID" value="GJE58537.1"/>
    <property type="molecule type" value="Genomic_DNA"/>
</dbReference>
<proteinExistence type="predicted"/>
<sequence>MDGMNPSIHPSRRLTTHFGGRTGSEPVRRVGGTMHDERIGPVRRAG</sequence>
<keyword evidence="3" id="KW-1185">Reference proteome</keyword>
<evidence type="ECO:0000313" key="2">
    <source>
        <dbReference type="EMBL" id="GJE58537.1"/>
    </source>
</evidence>
<name>A0ABQ4TWZ1_9HYPH</name>
<reference evidence="2" key="2">
    <citation type="submission" date="2021-08" db="EMBL/GenBank/DDBJ databases">
        <authorList>
            <person name="Tani A."/>
            <person name="Ola A."/>
            <person name="Ogura Y."/>
            <person name="Katsura K."/>
            <person name="Hayashi T."/>
        </authorList>
    </citation>
    <scope>NUCLEOTIDE SEQUENCE</scope>
    <source>
        <strain evidence="2">DSM 23632</strain>
    </source>
</reference>
<organism evidence="2 3">
    <name type="scientific">Methylobacterium trifolii</name>
    <dbReference type="NCBI Taxonomy" id="1003092"/>
    <lineage>
        <taxon>Bacteria</taxon>
        <taxon>Pseudomonadati</taxon>
        <taxon>Pseudomonadota</taxon>
        <taxon>Alphaproteobacteria</taxon>
        <taxon>Hyphomicrobiales</taxon>
        <taxon>Methylobacteriaceae</taxon>
        <taxon>Methylobacterium</taxon>
    </lineage>
</organism>
<evidence type="ECO:0000313" key="3">
    <source>
        <dbReference type="Proteomes" id="UP001055057"/>
    </source>
</evidence>
<feature type="region of interest" description="Disordered" evidence="1">
    <location>
        <begin position="1"/>
        <end position="46"/>
    </location>
</feature>
<comment type="caution">
    <text evidence="2">The sequence shown here is derived from an EMBL/GenBank/DDBJ whole genome shotgun (WGS) entry which is preliminary data.</text>
</comment>
<protein>
    <submittedName>
        <fullName evidence="2">Uncharacterized protein</fullName>
    </submittedName>
</protein>
<evidence type="ECO:0000256" key="1">
    <source>
        <dbReference type="SAM" id="MobiDB-lite"/>
    </source>
</evidence>
<gene>
    <name evidence="2" type="ORF">MPOCJGCO_0619</name>
</gene>